<feature type="transmembrane region" description="Helical" evidence="2">
    <location>
        <begin position="214"/>
        <end position="234"/>
    </location>
</feature>
<accession>A0A4U7KTH8</accession>
<dbReference type="Proteomes" id="UP000306050">
    <property type="component" value="Chromosome SGRAM_5"/>
</dbReference>
<evidence type="ECO:0008006" key="5">
    <source>
        <dbReference type="Google" id="ProtNLM"/>
    </source>
</evidence>
<organism evidence="3 4">
    <name type="scientific">Sporisorium graminicola</name>
    <dbReference type="NCBI Taxonomy" id="280036"/>
    <lineage>
        <taxon>Eukaryota</taxon>
        <taxon>Fungi</taxon>
        <taxon>Dikarya</taxon>
        <taxon>Basidiomycota</taxon>
        <taxon>Ustilaginomycotina</taxon>
        <taxon>Ustilaginomycetes</taxon>
        <taxon>Ustilaginales</taxon>
        <taxon>Ustilaginaceae</taxon>
        <taxon>Sporisorium</taxon>
    </lineage>
</organism>
<dbReference type="KEGG" id="sgra:EX895_005117"/>
<reference evidence="3 4" key="1">
    <citation type="submission" date="2019-05" db="EMBL/GenBank/DDBJ databases">
        <title>Sporisorium graminicola CBS 10092 draft sequencing and annotation.</title>
        <authorList>
            <person name="Solano-Gonzalez S."/>
            <person name="Caddick M.X."/>
            <person name="Darby A."/>
        </authorList>
    </citation>
    <scope>NUCLEOTIDE SEQUENCE [LARGE SCALE GENOMIC DNA]</scope>
    <source>
        <strain evidence="3 4">CBS 10092</strain>
    </source>
</reference>
<dbReference type="EMBL" id="SRRM01000018">
    <property type="protein sequence ID" value="TKY86292.1"/>
    <property type="molecule type" value="Genomic_DNA"/>
</dbReference>
<evidence type="ECO:0000256" key="1">
    <source>
        <dbReference type="SAM" id="MobiDB-lite"/>
    </source>
</evidence>
<keyword evidence="2" id="KW-0812">Transmembrane</keyword>
<keyword evidence="2" id="KW-1133">Transmembrane helix</keyword>
<feature type="transmembrane region" description="Helical" evidence="2">
    <location>
        <begin position="307"/>
        <end position="326"/>
    </location>
</feature>
<evidence type="ECO:0000313" key="4">
    <source>
        <dbReference type="Proteomes" id="UP000306050"/>
    </source>
</evidence>
<keyword evidence="2" id="KW-0472">Membrane</keyword>
<feature type="transmembrane region" description="Helical" evidence="2">
    <location>
        <begin position="16"/>
        <end position="37"/>
    </location>
</feature>
<feature type="transmembrane region" description="Helical" evidence="2">
    <location>
        <begin position="122"/>
        <end position="147"/>
    </location>
</feature>
<sequence>MAQAVQASKYQGLKNLGYAAAGVGIFAGIGVAVIAMLGGPTAIDITLDKLTYGHRNEQANSNDGFREHQLGRREPMAFQTSPSLEKRAGVEPLVEATVEAAQRGTSRTNRLKKLGYDATATVAATGIVVGGLALAVGLPAVVAVAALGSLYGSGPAQSQSGQSAPLHKRGGAGPEAAEATVRDLQVFVDRLCEWNSASRGSQARKDKIYLAQQFRVLGLAASPFVVIGALAMFGDGNGGRGSALRPPQSLRKRNVARDAPMDSTLLGKRASLEAKAEVAAEGARGFPARLRRWKDTTRNSRGEAKHIATGVATITLFAAAAGLWIYMMEDSAANGRGAVHKPYGPLGNREFPGHLVIGSQTWLDKGMEKDSQDKAPHKRELELSRVGSTRLERRGGESELAAKAGDVVEKSDHQVRGVVAGMQQAKEESREAMVDRAKEAARKARAARREQLRERWFKVKVNAMGTAAVLALLAVPFLPTEISAIGSRKQINKEVSDRVREIRENRLFGKRELEPSRQSGQLEKRDVGAQQAANVVGEAAREAGEIVTRVQPFVHRAREAREEADLLEWLRRRRALVNGRRVRDALQVGAIFVAELGALSGGYLLARYQWGKRKKGQTMPENDAPRIEGLHKREQQPYEQGHSKFERRMVESGPHQLEKREILTPPADTVAIRMVAFRVFRQLAIGSRRAGVFAMFDDEEDSEPLPPPRHTAHGRPLRPIHGPVSSSDAARFDVEVTRAQRERTGKQQHDDDEDDDGHHASRIVKRRLR</sequence>
<gene>
    <name evidence="3" type="ORF">EX895_005117</name>
</gene>
<proteinExistence type="predicted"/>
<evidence type="ECO:0000313" key="3">
    <source>
        <dbReference type="EMBL" id="TKY86292.1"/>
    </source>
</evidence>
<dbReference type="GeneID" id="40728012"/>
<dbReference type="AlphaFoldDB" id="A0A4U7KTH8"/>
<feature type="compositionally biased region" description="Basic residues" evidence="1">
    <location>
        <begin position="760"/>
        <end position="769"/>
    </location>
</feature>
<feature type="transmembrane region" description="Helical" evidence="2">
    <location>
        <begin position="459"/>
        <end position="478"/>
    </location>
</feature>
<keyword evidence="4" id="KW-1185">Reference proteome</keyword>
<feature type="region of interest" description="Disordered" evidence="1">
    <location>
        <begin position="699"/>
        <end position="769"/>
    </location>
</feature>
<name>A0A4U7KTH8_9BASI</name>
<comment type="caution">
    <text evidence="3">The sequence shown here is derived from an EMBL/GenBank/DDBJ whole genome shotgun (WGS) entry which is preliminary data.</text>
</comment>
<dbReference type="RefSeq" id="XP_029738277.1">
    <property type="nucleotide sequence ID" value="XM_029885711.1"/>
</dbReference>
<feature type="region of interest" description="Disordered" evidence="1">
    <location>
        <begin position="156"/>
        <end position="175"/>
    </location>
</feature>
<feature type="compositionally biased region" description="Low complexity" evidence="1">
    <location>
        <begin position="156"/>
        <end position="165"/>
    </location>
</feature>
<feature type="compositionally biased region" description="Basic and acidic residues" evidence="1">
    <location>
        <begin position="730"/>
        <end position="749"/>
    </location>
</feature>
<protein>
    <recommendedName>
        <fullName evidence="5">Transmembrane protein</fullName>
    </recommendedName>
</protein>
<evidence type="ECO:0000256" key="2">
    <source>
        <dbReference type="SAM" id="Phobius"/>
    </source>
</evidence>